<evidence type="ECO:0000256" key="4">
    <source>
        <dbReference type="ARBA" id="ARBA00022679"/>
    </source>
</evidence>
<dbReference type="InterPro" id="IPR036890">
    <property type="entry name" value="HATPase_C_sf"/>
</dbReference>
<keyword evidence="8" id="KW-0902">Two-component regulatory system</keyword>
<evidence type="ECO:0000313" key="10">
    <source>
        <dbReference type="EMBL" id="RCJ33011.1"/>
    </source>
</evidence>
<sequence length="160" mass="18399">MPHHPYFLLRIICGADRFYIDSTLILLEHQLQARDKYPEIQVIKEYSQLLLVEYYPAQLNQVFMNMLVNAIDALQDSNKTRFIGNSQIEKSNYLLPTIRIRTEVIDRKWVAISIADNASGMNEKVRARLFDPFFTTKPVGKGTALGLSISYQIIVEKYGG</sequence>
<keyword evidence="4" id="KW-0808">Transferase</keyword>
<proteinExistence type="predicted"/>
<evidence type="ECO:0000256" key="1">
    <source>
        <dbReference type="ARBA" id="ARBA00000085"/>
    </source>
</evidence>
<evidence type="ECO:0000256" key="5">
    <source>
        <dbReference type="ARBA" id="ARBA00022741"/>
    </source>
</evidence>
<dbReference type="PRINTS" id="PR00344">
    <property type="entry name" value="BCTRLSENSOR"/>
</dbReference>
<keyword evidence="7" id="KW-0067">ATP-binding</keyword>
<evidence type="ECO:0000259" key="9">
    <source>
        <dbReference type="PROSITE" id="PS50109"/>
    </source>
</evidence>
<keyword evidence="6" id="KW-0418">Kinase</keyword>
<evidence type="ECO:0000256" key="8">
    <source>
        <dbReference type="ARBA" id="ARBA00023012"/>
    </source>
</evidence>
<keyword evidence="5" id="KW-0547">Nucleotide-binding</keyword>
<reference evidence="10 11" key="1">
    <citation type="submission" date="2016-04" db="EMBL/GenBank/DDBJ databases">
        <authorList>
            <person name="Evans L.H."/>
            <person name="Alamgir A."/>
            <person name="Owens N."/>
            <person name="Weber N.D."/>
            <person name="Virtaneva K."/>
            <person name="Barbian K."/>
            <person name="Babar A."/>
            <person name="Rosenke K."/>
        </authorList>
    </citation>
    <scope>NUCLEOTIDE SEQUENCE [LARGE SCALE GENOMIC DNA]</scope>
    <source>
        <strain evidence="10">NIES-2108</strain>
    </source>
</reference>
<name>A0A367RAV1_NOSPU</name>
<dbReference type="PANTHER" id="PTHR43065">
    <property type="entry name" value="SENSOR HISTIDINE KINASE"/>
    <property type="match status" value="1"/>
</dbReference>
<dbReference type="Pfam" id="PF02518">
    <property type="entry name" value="HATPase_c"/>
    <property type="match status" value="1"/>
</dbReference>
<keyword evidence="3" id="KW-0597">Phosphoprotein</keyword>
<feature type="domain" description="Histidine kinase" evidence="9">
    <location>
        <begin position="56"/>
        <end position="160"/>
    </location>
</feature>
<dbReference type="Gene3D" id="3.30.565.10">
    <property type="entry name" value="Histidine kinase-like ATPase, C-terminal domain"/>
    <property type="match status" value="1"/>
</dbReference>
<dbReference type="InterPro" id="IPR003594">
    <property type="entry name" value="HATPase_dom"/>
</dbReference>
<dbReference type="EMBL" id="LXQE01000162">
    <property type="protein sequence ID" value="RCJ33011.1"/>
    <property type="molecule type" value="Genomic_DNA"/>
</dbReference>
<accession>A0A367RAV1</accession>
<dbReference type="AlphaFoldDB" id="A0A367RAV1"/>
<dbReference type="InterPro" id="IPR004358">
    <property type="entry name" value="Sig_transdc_His_kin-like_C"/>
</dbReference>
<evidence type="ECO:0000256" key="2">
    <source>
        <dbReference type="ARBA" id="ARBA00012438"/>
    </source>
</evidence>
<dbReference type="GO" id="GO:0000160">
    <property type="term" value="P:phosphorelay signal transduction system"/>
    <property type="evidence" value="ECO:0007669"/>
    <property type="project" value="UniProtKB-KW"/>
</dbReference>
<evidence type="ECO:0000313" key="11">
    <source>
        <dbReference type="Proteomes" id="UP000252085"/>
    </source>
</evidence>
<evidence type="ECO:0000256" key="3">
    <source>
        <dbReference type="ARBA" id="ARBA00022553"/>
    </source>
</evidence>
<comment type="catalytic activity">
    <reaction evidence="1">
        <text>ATP + protein L-histidine = ADP + protein N-phospho-L-histidine.</text>
        <dbReference type="EC" id="2.7.13.3"/>
    </reaction>
</comment>
<protein>
    <recommendedName>
        <fullName evidence="2">histidine kinase</fullName>
        <ecNumber evidence="2">2.7.13.3</ecNumber>
    </recommendedName>
</protein>
<evidence type="ECO:0000256" key="7">
    <source>
        <dbReference type="ARBA" id="ARBA00022840"/>
    </source>
</evidence>
<dbReference type="GO" id="GO:0004673">
    <property type="term" value="F:protein histidine kinase activity"/>
    <property type="evidence" value="ECO:0007669"/>
    <property type="project" value="UniProtKB-EC"/>
</dbReference>
<dbReference type="PANTHER" id="PTHR43065:SF10">
    <property type="entry name" value="PEROXIDE STRESS-ACTIVATED HISTIDINE KINASE MAK3"/>
    <property type="match status" value="1"/>
</dbReference>
<dbReference type="InterPro" id="IPR005467">
    <property type="entry name" value="His_kinase_dom"/>
</dbReference>
<gene>
    <name evidence="10" type="ORF">A6769_26665</name>
</gene>
<dbReference type="GO" id="GO:0005524">
    <property type="term" value="F:ATP binding"/>
    <property type="evidence" value="ECO:0007669"/>
    <property type="project" value="UniProtKB-KW"/>
</dbReference>
<dbReference type="PROSITE" id="PS50109">
    <property type="entry name" value="HIS_KIN"/>
    <property type="match status" value="1"/>
</dbReference>
<evidence type="ECO:0000256" key="6">
    <source>
        <dbReference type="ARBA" id="ARBA00022777"/>
    </source>
</evidence>
<dbReference type="EC" id="2.7.13.3" evidence="2"/>
<comment type="caution">
    <text evidence="10">The sequence shown here is derived from an EMBL/GenBank/DDBJ whole genome shotgun (WGS) entry which is preliminary data.</text>
</comment>
<dbReference type="SUPFAM" id="SSF55874">
    <property type="entry name" value="ATPase domain of HSP90 chaperone/DNA topoisomerase II/histidine kinase"/>
    <property type="match status" value="1"/>
</dbReference>
<dbReference type="Proteomes" id="UP000252085">
    <property type="component" value="Unassembled WGS sequence"/>
</dbReference>
<organism evidence="10 11">
    <name type="scientific">Nostoc punctiforme NIES-2108</name>
    <dbReference type="NCBI Taxonomy" id="1356359"/>
    <lineage>
        <taxon>Bacteria</taxon>
        <taxon>Bacillati</taxon>
        <taxon>Cyanobacteriota</taxon>
        <taxon>Cyanophyceae</taxon>
        <taxon>Nostocales</taxon>
        <taxon>Nostocaceae</taxon>
        <taxon>Nostoc</taxon>
    </lineage>
</organism>